<organism evidence="2 3">
    <name type="scientific">Marasmiellus scandens</name>
    <dbReference type="NCBI Taxonomy" id="2682957"/>
    <lineage>
        <taxon>Eukaryota</taxon>
        <taxon>Fungi</taxon>
        <taxon>Dikarya</taxon>
        <taxon>Basidiomycota</taxon>
        <taxon>Agaricomycotina</taxon>
        <taxon>Agaricomycetes</taxon>
        <taxon>Agaricomycetidae</taxon>
        <taxon>Agaricales</taxon>
        <taxon>Marasmiineae</taxon>
        <taxon>Omphalotaceae</taxon>
        <taxon>Marasmiellus</taxon>
    </lineage>
</organism>
<proteinExistence type="predicted"/>
<evidence type="ECO:0000313" key="3">
    <source>
        <dbReference type="Proteomes" id="UP001498398"/>
    </source>
</evidence>
<keyword evidence="1" id="KW-0175">Coiled coil</keyword>
<feature type="coiled-coil region" evidence="1">
    <location>
        <begin position="340"/>
        <end position="381"/>
    </location>
</feature>
<dbReference type="InterPro" id="IPR032675">
    <property type="entry name" value="LRR_dom_sf"/>
</dbReference>
<dbReference type="Proteomes" id="UP001498398">
    <property type="component" value="Unassembled WGS sequence"/>
</dbReference>
<keyword evidence="3" id="KW-1185">Reference proteome</keyword>
<dbReference type="SUPFAM" id="SSF52047">
    <property type="entry name" value="RNI-like"/>
    <property type="match status" value="1"/>
</dbReference>
<evidence type="ECO:0000313" key="2">
    <source>
        <dbReference type="EMBL" id="KAK7456433.1"/>
    </source>
</evidence>
<evidence type="ECO:0000256" key="1">
    <source>
        <dbReference type="SAM" id="Coils"/>
    </source>
</evidence>
<gene>
    <name evidence="2" type="ORF">VKT23_010681</name>
</gene>
<dbReference type="Gene3D" id="3.80.10.10">
    <property type="entry name" value="Ribonuclease Inhibitor"/>
    <property type="match status" value="1"/>
</dbReference>
<accession>A0ABR1JAY0</accession>
<protein>
    <submittedName>
        <fullName evidence="2">Uncharacterized protein</fullName>
    </submittedName>
</protein>
<sequence length="413" mass="46581">MHKGIQRISVSYAVGECLHLPVLEILQLRSPDVVQLELDCSEVDGPQLLQLFENLPRLETLVLPTFASPSSAFEGLVDQMETLKNLQFRGRDITDKFQLPVIKTPLQCSPFQALESLHLDITYRLAASSLECRMPKLTTLSIRTHIVESREDIRTLCAAIKQKCYQITRLRLDYNASSRGSYTMRLEPPSLLDCDALFQCKNVTHFAFNHMNALSFSSSDIERLTSSWPELRSIVLRPASYSSCNVLLYFARNCPDIEHIGMSFDFETIPSDEQIRALPNTLRNLKTLAIDNWNLWGSIDQGSIILFLASICPPKLEIVGRNYGSEWCIKKILPTIVHHMKTTKNIVEMTRAELNRAKDELKFLKERVKVLEEELALEKSENASSTTPLPVKSEDIDASVILSNSPSLALGSA</sequence>
<name>A0ABR1JAY0_9AGAR</name>
<reference evidence="2 3" key="1">
    <citation type="submission" date="2024-01" db="EMBL/GenBank/DDBJ databases">
        <title>A draft genome for the cacao thread blight pathogen Marasmiellus scandens.</title>
        <authorList>
            <person name="Baruah I.K."/>
            <person name="Leung J."/>
            <person name="Bukari Y."/>
            <person name="Amoako-Attah I."/>
            <person name="Meinhardt L.W."/>
            <person name="Bailey B.A."/>
            <person name="Cohen S.P."/>
        </authorList>
    </citation>
    <scope>NUCLEOTIDE SEQUENCE [LARGE SCALE GENOMIC DNA]</scope>
    <source>
        <strain evidence="2 3">GH-19</strain>
    </source>
</reference>
<comment type="caution">
    <text evidence="2">The sequence shown here is derived from an EMBL/GenBank/DDBJ whole genome shotgun (WGS) entry which is preliminary data.</text>
</comment>
<dbReference type="EMBL" id="JBANRG010000021">
    <property type="protein sequence ID" value="KAK7456433.1"/>
    <property type="molecule type" value="Genomic_DNA"/>
</dbReference>